<dbReference type="STRING" id="161398.PP2015_3011"/>
<sequence length="177" mass="20100">MAQHDFINKKPKGRNTKKAAPSPKPVSKLLILLALLLVGGFAYGLWYITQNADPKKVEETVKPIAKKEQPVVKPKPKDPDFIQEIKDAEIKVEIKEIKKRGPYQMQCGSFRKHEDAESMKAQIAFVGLVAEIRRTEGSNGVWFRVRLGPYESKRQAESDKNKLKRINIVSCGIWGWT</sequence>
<accession>A0A0S2K5D3</accession>
<proteinExistence type="predicted"/>
<dbReference type="RefSeq" id="WP_058031147.1">
    <property type="nucleotide sequence ID" value="NZ_CP013187.1"/>
</dbReference>
<dbReference type="Proteomes" id="UP000061457">
    <property type="component" value="Chromosome I"/>
</dbReference>
<evidence type="ECO:0000259" key="2">
    <source>
        <dbReference type="PROSITE" id="PS51724"/>
    </source>
</evidence>
<dbReference type="Pfam" id="PF05036">
    <property type="entry name" value="SPOR"/>
    <property type="match status" value="1"/>
</dbReference>
<protein>
    <recommendedName>
        <fullName evidence="2">SPOR domain-containing protein</fullName>
    </recommendedName>
</protein>
<dbReference type="InterPro" id="IPR036680">
    <property type="entry name" value="SPOR-like_sf"/>
</dbReference>
<evidence type="ECO:0000313" key="3">
    <source>
        <dbReference type="EMBL" id="ALO43494.1"/>
    </source>
</evidence>
<evidence type="ECO:0000256" key="1">
    <source>
        <dbReference type="SAM" id="MobiDB-lite"/>
    </source>
</evidence>
<dbReference type="PANTHER" id="PTHR38687:SF2">
    <property type="entry name" value="CELL DIVISION PROTEIN FTSN"/>
    <property type="match status" value="1"/>
</dbReference>
<organism evidence="3 4">
    <name type="scientific">Pseudoalteromonas phenolica</name>
    <dbReference type="NCBI Taxonomy" id="161398"/>
    <lineage>
        <taxon>Bacteria</taxon>
        <taxon>Pseudomonadati</taxon>
        <taxon>Pseudomonadota</taxon>
        <taxon>Gammaproteobacteria</taxon>
        <taxon>Alteromonadales</taxon>
        <taxon>Pseudoalteromonadaceae</taxon>
        <taxon>Pseudoalteromonas</taxon>
    </lineage>
</organism>
<dbReference type="PATRIC" id="fig|161398.10.peg.3069"/>
<dbReference type="PANTHER" id="PTHR38687">
    <property type="entry name" value="CELL DIVISION PROTEIN DEDD-RELATED"/>
    <property type="match status" value="1"/>
</dbReference>
<dbReference type="Gene3D" id="3.30.70.1070">
    <property type="entry name" value="Sporulation related repeat"/>
    <property type="match status" value="1"/>
</dbReference>
<dbReference type="InterPro" id="IPR052521">
    <property type="entry name" value="Cell_div_SPOR-domain"/>
</dbReference>
<dbReference type="InterPro" id="IPR007730">
    <property type="entry name" value="SPOR-like_dom"/>
</dbReference>
<keyword evidence="4" id="KW-1185">Reference proteome</keyword>
<dbReference type="EMBL" id="CP013187">
    <property type="protein sequence ID" value="ALO43494.1"/>
    <property type="molecule type" value="Genomic_DNA"/>
</dbReference>
<dbReference type="OrthoDB" id="6193561at2"/>
<evidence type="ECO:0000313" key="4">
    <source>
        <dbReference type="Proteomes" id="UP000061457"/>
    </source>
</evidence>
<reference evidence="4" key="1">
    <citation type="submission" date="2015-11" db="EMBL/GenBank/DDBJ databases">
        <authorList>
            <person name="Kim K.M."/>
        </authorList>
    </citation>
    <scope>NUCLEOTIDE SEQUENCE [LARGE SCALE GENOMIC DNA]</scope>
    <source>
        <strain evidence="4">KCTC 12086</strain>
    </source>
</reference>
<dbReference type="PROSITE" id="PS51724">
    <property type="entry name" value="SPOR"/>
    <property type="match status" value="1"/>
</dbReference>
<name>A0A0S2K5D3_9GAMM</name>
<feature type="region of interest" description="Disordered" evidence="1">
    <location>
        <begin position="1"/>
        <end position="22"/>
    </location>
</feature>
<dbReference type="KEGG" id="pphe:PP2015_3011"/>
<dbReference type="GO" id="GO:0042834">
    <property type="term" value="F:peptidoglycan binding"/>
    <property type="evidence" value="ECO:0007669"/>
    <property type="project" value="InterPro"/>
</dbReference>
<gene>
    <name evidence="3" type="ORF">PP2015_3011</name>
</gene>
<dbReference type="AlphaFoldDB" id="A0A0S2K5D3"/>
<dbReference type="SUPFAM" id="SSF110997">
    <property type="entry name" value="Sporulation related repeat"/>
    <property type="match status" value="1"/>
</dbReference>
<feature type="domain" description="SPOR" evidence="2">
    <location>
        <begin position="97"/>
        <end position="177"/>
    </location>
</feature>